<proteinExistence type="predicted"/>
<protein>
    <submittedName>
        <fullName evidence="1">Uncharacterized protein</fullName>
    </submittedName>
</protein>
<dbReference type="Proteomes" id="UP001470023">
    <property type="component" value="Unassembled WGS sequence"/>
</dbReference>
<organism evidence="1 2">
    <name type="scientific">Streptomyces sp. 900105245</name>
    <dbReference type="NCBI Taxonomy" id="3154379"/>
    <lineage>
        <taxon>Bacteria</taxon>
        <taxon>Bacillati</taxon>
        <taxon>Actinomycetota</taxon>
        <taxon>Actinomycetes</taxon>
        <taxon>Kitasatosporales</taxon>
        <taxon>Streptomycetaceae</taxon>
        <taxon>Streptomyces</taxon>
    </lineage>
</organism>
<evidence type="ECO:0000313" key="2">
    <source>
        <dbReference type="Proteomes" id="UP001470023"/>
    </source>
</evidence>
<dbReference type="RefSeq" id="WP_073896085.1">
    <property type="nucleotide sequence ID" value="NZ_JBEOYA010000111.1"/>
</dbReference>
<evidence type="ECO:0000313" key="1">
    <source>
        <dbReference type="EMBL" id="MER6434020.1"/>
    </source>
</evidence>
<reference evidence="1 2" key="1">
    <citation type="submission" date="2024-06" db="EMBL/GenBank/DDBJ databases">
        <title>The Natural Products Discovery Center: Release of the First 8490 Sequenced Strains for Exploring Actinobacteria Biosynthetic Diversity.</title>
        <authorList>
            <person name="Kalkreuter E."/>
            <person name="Kautsar S.A."/>
            <person name="Yang D."/>
            <person name="Bader C.D."/>
            <person name="Teijaro C.N."/>
            <person name="Fluegel L."/>
            <person name="Davis C.M."/>
            <person name="Simpson J.R."/>
            <person name="Lauterbach L."/>
            <person name="Steele A.D."/>
            <person name="Gui C."/>
            <person name="Meng S."/>
            <person name="Li G."/>
            <person name="Viehrig K."/>
            <person name="Ye F."/>
            <person name="Su P."/>
            <person name="Kiefer A.F."/>
            <person name="Nichols A."/>
            <person name="Cepeda A.J."/>
            <person name="Yan W."/>
            <person name="Fan B."/>
            <person name="Jiang Y."/>
            <person name="Adhikari A."/>
            <person name="Zheng C.-J."/>
            <person name="Schuster L."/>
            <person name="Cowan T.M."/>
            <person name="Smanski M.J."/>
            <person name="Chevrette M.G."/>
            <person name="De Carvalho L.P.S."/>
            <person name="Shen B."/>
        </authorList>
    </citation>
    <scope>NUCLEOTIDE SEQUENCE [LARGE SCALE GENOMIC DNA]</scope>
    <source>
        <strain evidence="1 2">NPDC001166</strain>
    </source>
</reference>
<name>A0ABV1UJW5_9ACTN</name>
<dbReference type="EMBL" id="JBEPAZ010000079">
    <property type="protein sequence ID" value="MER6434020.1"/>
    <property type="molecule type" value="Genomic_DNA"/>
</dbReference>
<comment type="caution">
    <text evidence="1">The sequence shown here is derived from an EMBL/GenBank/DDBJ whole genome shotgun (WGS) entry which is preliminary data.</text>
</comment>
<keyword evidence="2" id="KW-1185">Reference proteome</keyword>
<gene>
    <name evidence="1" type="ORF">ABT272_40925</name>
</gene>
<sequence length="96" mass="10099">MVWASWTTPGVFTGRGGALTDEAGVVTGDLTVHTTWDGKEAQVKVQYTGTLDWFTLTGSPLPCGSEQHSRELHQAAVEAVKAGGASLAQPRTSTAR</sequence>
<accession>A0ABV1UJW5</accession>